<evidence type="ECO:0000313" key="3">
    <source>
        <dbReference type="Proteomes" id="UP000429523"/>
    </source>
</evidence>
<feature type="region of interest" description="Disordered" evidence="1">
    <location>
        <begin position="119"/>
        <end position="154"/>
    </location>
</feature>
<protein>
    <submittedName>
        <fullName evidence="2">Uncharacterized protein</fullName>
    </submittedName>
</protein>
<sequence>MPIDNVAQGMENIGQAFVTDPDTYVVPVNGTTGHMAFISGVGSTNVAEQDKLACFTNSRGVYNKYLGLWEAPKGRGRNGQVWALLQRKRSATTVAPTVTKRVSTTNPDKGAKVNIAVAAQDDSEEDGATMEAVHAPPPPKKPKLAARRPKAVTR</sequence>
<reference evidence="2 3" key="1">
    <citation type="submission" date="2018-08" db="EMBL/GenBank/DDBJ databases">
        <title>Genomic investigation of the strawberry pathogen Phytophthora fragariae indicates pathogenicity is determined by transcriptional variation in three key races.</title>
        <authorList>
            <person name="Adams T.M."/>
            <person name="Armitage A.D."/>
            <person name="Sobczyk M.K."/>
            <person name="Bates H.J."/>
            <person name="Dunwell J.M."/>
            <person name="Nellist C.F."/>
            <person name="Harrison R.J."/>
        </authorList>
    </citation>
    <scope>NUCLEOTIDE SEQUENCE [LARGE SCALE GENOMIC DNA]</scope>
    <source>
        <strain evidence="2 3">NOV-9</strain>
    </source>
</reference>
<dbReference type="EMBL" id="QXGF01006536">
    <property type="protein sequence ID" value="KAE8917853.1"/>
    <property type="molecule type" value="Genomic_DNA"/>
</dbReference>
<evidence type="ECO:0000256" key="1">
    <source>
        <dbReference type="SAM" id="MobiDB-lite"/>
    </source>
</evidence>
<evidence type="ECO:0000313" key="2">
    <source>
        <dbReference type="EMBL" id="KAE8917853.1"/>
    </source>
</evidence>
<comment type="caution">
    <text evidence="2">The sequence shown here is derived from an EMBL/GenBank/DDBJ whole genome shotgun (WGS) entry which is preliminary data.</text>
</comment>
<organism evidence="2 3">
    <name type="scientific">Phytophthora fragariae</name>
    <dbReference type="NCBI Taxonomy" id="53985"/>
    <lineage>
        <taxon>Eukaryota</taxon>
        <taxon>Sar</taxon>
        <taxon>Stramenopiles</taxon>
        <taxon>Oomycota</taxon>
        <taxon>Peronosporomycetes</taxon>
        <taxon>Peronosporales</taxon>
        <taxon>Peronosporaceae</taxon>
        <taxon>Phytophthora</taxon>
    </lineage>
</organism>
<accession>A0A6A3DC88</accession>
<feature type="compositionally biased region" description="Basic residues" evidence="1">
    <location>
        <begin position="140"/>
        <end position="154"/>
    </location>
</feature>
<name>A0A6A3DC88_9STRA</name>
<proteinExistence type="predicted"/>
<dbReference type="Proteomes" id="UP000429523">
    <property type="component" value="Unassembled WGS sequence"/>
</dbReference>
<dbReference type="AlphaFoldDB" id="A0A6A3DC88"/>
<gene>
    <name evidence="2" type="ORF">PF009_g31828</name>
</gene>